<dbReference type="AlphaFoldDB" id="A0A420XYD9"/>
<evidence type="ECO:0000313" key="2">
    <source>
        <dbReference type="EMBL" id="RKU40667.1"/>
    </source>
</evidence>
<protein>
    <submittedName>
        <fullName evidence="2">Uncharacterized protein</fullName>
    </submittedName>
</protein>
<dbReference type="GO" id="GO:0005938">
    <property type="term" value="C:cell cortex"/>
    <property type="evidence" value="ECO:0007669"/>
    <property type="project" value="TreeGrafter"/>
</dbReference>
<dbReference type="PANTHER" id="PTHR37271">
    <property type="entry name" value="KARYOGAMY PROTEIN KAR9"/>
    <property type="match status" value="1"/>
</dbReference>
<comment type="caution">
    <text evidence="2">The sequence shown here is derived from an EMBL/GenBank/DDBJ whole genome shotgun (WGS) entry which is preliminary data.</text>
</comment>
<dbReference type="InterPro" id="IPR013889">
    <property type="entry name" value="Karyogamy_KAR9"/>
</dbReference>
<dbReference type="Pfam" id="PF08580">
    <property type="entry name" value="KAR9"/>
    <property type="match status" value="1"/>
</dbReference>
<evidence type="ECO:0000313" key="3">
    <source>
        <dbReference type="Proteomes" id="UP000275385"/>
    </source>
</evidence>
<organism evidence="2 3">
    <name type="scientific">Coniochaeta pulveracea</name>
    <dbReference type="NCBI Taxonomy" id="177199"/>
    <lineage>
        <taxon>Eukaryota</taxon>
        <taxon>Fungi</taxon>
        <taxon>Dikarya</taxon>
        <taxon>Ascomycota</taxon>
        <taxon>Pezizomycotina</taxon>
        <taxon>Sordariomycetes</taxon>
        <taxon>Sordariomycetidae</taxon>
        <taxon>Coniochaetales</taxon>
        <taxon>Coniochaetaceae</taxon>
        <taxon>Coniochaeta</taxon>
    </lineage>
</organism>
<dbReference type="OrthoDB" id="5559380at2759"/>
<dbReference type="EMBL" id="QVQW01000095">
    <property type="protein sequence ID" value="RKU40667.1"/>
    <property type="molecule type" value="Genomic_DNA"/>
</dbReference>
<feature type="compositionally biased region" description="Polar residues" evidence="1">
    <location>
        <begin position="172"/>
        <end position="186"/>
    </location>
</feature>
<feature type="compositionally biased region" description="Low complexity" evidence="1">
    <location>
        <begin position="327"/>
        <end position="348"/>
    </location>
</feature>
<feature type="compositionally biased region" description="Low complexity" evidence="1">
    <location>
        <begin position="187"/>
        <end position="200"/>
    </location>
</feature>
<feature type="compositionally biased region" description="Polar residues" evidence="1">
    <location>
        <begin position="254"/>
        <end position="266"/>
    </location>
</feature>
<name>A0A420XYD9_9PEZI</name>
<feature type="compositionally biased region" description="Polar residues" evidence="1">
    <location>
        <begin position="66"/>
        <end position="85"/>
    </location>
</feature>
<dbReference type="STRING" id="177199.A0A420XYD9"/>
<dbReference type="GO" id="GO:0031578">
    <property type="term" value="P:mitotic spindle orientation checkpoint signaling"/>
    <property type="evidence" value="ECO:0007669"/>
    <property type="project" value="TreeGrafter"/>
</dbReference>
<proteinExistence type="predicted"/>
<feature type="compositionally biased region" description="Polar residues" evidence="1">
    <location>
        <begin position="11"/>
        <end position="48"/>
    </location>
</feature>
<evidence type="ECO:0000256" key="1">
    <source>
        <dbReference type="SAM" id="MobiDB-lite"/>
    </source>
</evidence>
<reference evidence="2 3" key="1">
    <citation type="submission" date="2018-08" db="EMBL/GenBank/DDBJ databases">
        <title>Draft genome of the lignicolous fungus Coniochaeta pulveracea.</title>
        <authorList>
            <person name="Borstlap C.J."/>
            <person name="De Witt R.N."/>
            <person name="Botha A."/>
            <person name="Volschenk H."/>
        </authorList>
    </citation>
    <scope>NUCLEOTIDE SEQUENCE [LARGE SCALE GENOMIC DNA]</scope>
    <source>
        <strain evidence="2 3">CAB683</strain>
    </source>
</reference>
<sequence length="364" mass="38092">MDATLEDLQQDKQSQQLRDSISSMLSNDRSTVASGNETPGSSPASSVVMQMGLSKPKSAVAGTKQRAASASHLPQPSTRRLSSLPTPAGHTIARKPVGSRLSTIGTPSRDREGSATPTASRTAPRPNSVLGNRPRWNGGFTNTSDVDTGHNFKPLSLTTPSPYAKTPVTPATVRSVSALTPASSSKLPTRSPLSRASSASPMPPDQSTPICNKPLRSFRERLASTSPHRPPASSTSSRPPAAPRLASASSMSALKNNANRRASFQPQPHRPLEESPNTTPRPASSMAGTRPGSSLAAPGNPRRTSLLPRPRSRQSTGVVTGRLSPQAVAGARVAMAARAGSSMSSSGGTADGREGRKDIRPRWR</sequence>
<feature type="compositionally biased region" description="Low complexity" evidence="1">
    <location>
        <begin position="301"/>
        <end position="316"/>
    </location>
</feature>
<dbReference type="GO" id="GO:0051293">
    <property type="term" value="P:establishment of spindle localization"/>
    <property type="evidence" value="ECO:0007669"/>
    <property type="project" value="TreeGrafter"/>
</dbReference>
<feature type="compositionally biased region" description="Low complexity" evidence="1">
    <location>
        <begin position="223"/>
        <end position="253"/>
    </location>
</feature>
<dbReference type="PANTHER" id="PTHR37271:SF1">
    <property type="entry name" value="KARYOGAMY PROTEIN KAR9"/>
    <property type="match status" value="1"/>
</dbReference>
<accession>A0A420XYD9</accession>
<dbReference type="GO" id="GO:0030473">
    <property type="term" value="P:nuclear migration along microtubule"/>
    <property type="evidence" value="ECO:0007669"/>
    <property type="project" value="TreeGrafter"/>
</dbReference>
<feature type="region of interest" description="Disordered" evidence="1">
    <location>
        <begin position="1"/>
        <end position="364"/>
    </location>
</feature>
<dbReference type="GO" id="GO:0005816">
    <property type="term" value="C:spindle pole body"/>
    <property type="evidence" value="ECO:0007669"/>
    <property type="project" value="TreeGrafter"/>
</dbReference>
<dbReference type="Proteomes" id="UP000275385">
    <property type="component" value="Unassembled WGS sequence"/>
</dbReference>
<feature type="compositionally biased region" description="Basic and acidic residues" evidence="1">
    <location>
        <begin position="351"/>
        <end position="364"/>
    </location>
</feature>
<keyword evidence="3" id="KW-1185">Reference proteome</keyword>
<gene>
    <name evidence="2" type="ORF">DL546_002531</name>
</gene>
<dbReference type="GO" id="GO:0043332">
    <property type="term" value="C:mating projection tip"/>
    <property type="evidence" value="ECO:0007669"/>
    <property type="project" value="TreeGrafter"/>
</dbReference>